<proteinExistence type="predicted"/>
<organism evidence="1 2">
    <name type="scientific">Neocallimastix californiae</name>
    <dbReference type="NCBI Taxonomy" id="1754190"/>
    <lineage>
        <taxon>Eukaryota</taxon>
        <taxon>Fungi</taxon>
        <taxon>Fungi incertae sedis</taxon>
        <taxon>Chytridiomycota</taxon>
        <taxon>Chytridiomycota incertae sedis</taxon>
        <taxon>Neocallimastigomycetes</taxon>
        <taxon>Neocallimastigales</taxon>
        <taxon>Neocallimastigaceae</taxon>
        <taxon>Neocallimastix</taxon>
    </lineage>
</organism>
<protein>
    <submittedName>
        <fullName evidence="1">Uncharacterized protein</fullName>
    </submittedName>
</protein>
<dbReference type="OrthoDB" id="2176698at2759"/>
<gene>
    <name evidence="1" type="ORF">LY90DRAFT_520381</name>
</gene>
<evidence type="ECO:0000313" key="1">
    <source>
        <dbReference type="EMBL" id="ORX94677.1"/>
    </source>
</evidence>
<feature type="non-terminal residue" evidence="1">
    <location>
        <position position="128"/>
    </location>
</feature>
<reference evidence="1 2" key="1">
    <citation type="submission" date="2016-08" db="EMBL/GenBank/DDBJ databases">
        <title>A Parts List for Fungal Cellulosomes Revealed by Comparative Genomics.</title>
        <authorList>
            <consortium name="DOE Joint Genome Institute"/>
            <person name="Haitjema C.H."/>
            <person name="Gilmore S.P."/>
            <person name="Henske J.K."/>
            <person name="Solomon K.V."/>
            <person name="De Groot R."/>
            <person name="Kuo A."/>
            <person name="Mondo S.J."/>
            <person name="Salamov A.A."/>
            <person name="Labutti K."/>
            <person name="Zhao Z."/>
            <person name="Chiniquy J."/>
            <person name="Barry K."/>
            <person name="Brewer H.M."/>
            <person name="Purvine S.O."/>
            <person name="Wright A.T."/>
            <person name="Boxma B."/>
            <person name="Van Alen T."/>
            <person name="Hackstein J.H."/>
            <person name="Baker S.E."/>
            <person name="Grigoriev I.V."/>
            <person name="O'Malley M.A."/>
        </authorList>
    </citation>
    <scope>NUCLEOTIDE SEQUENCE [LARGE SCALE GENOMIC DNA]</scope>
    <source>
        <strain evidence="1 2">G1</strain>
    </source>
</reference>
<comment type="caution">
    <text evidence="1">The sequence shown here is derived from an EMBL/GenBank/DDBJ whole genome shotgun (WGS) entry which is preliminary data.</text>
</comment>
<dbReference type="AlphaFoldDB" id="A0A1Y1Y9K7"/>
<evidence type="ECO:0000313" key="2">
    <source>
        <dbReference type="Proteomes" id="UP000193920"/>
    </source>
</evidence>
<sequence length="128" mass="14700">MYDESESRNSRYKLIHNLNKLISIVNQNNNNLIYGMGVTYKDNKIYSEIDHRTIGNGNNLIESINSLCQEIESLDTDSLDDYYKNELNNVYNDLHELILTGNTEYSNGKSIPNLEVILKTHNTLASKI</sequence>
<dbReference type="Proteomes" id="UP000193920">
    <property type="component" value="Unassembled WGS sequence"/>
</dbReference>
<dbReference type="EMBL" id="MCOG01000684">
    <property type="protein sequence ID" value="ORX94677.1"/>
    <property type="molecule type" value="Genomic_DNA"/>
</dbReference>
<accession>A0A1Y1Y9K7</accession>
<name>A0A1Y1Y9K7_9FUNG</name>
<keyword evidence="2" id="KW-1185">Reference proteome</keyword>